<dbReference type="Proteomes" id="UP000233293">
    <property type="component" value="Unassembled WGS sequence"/>
</dbReference>
<evidence type="ECO:0000256" key="4">
    <source>
        <dbReference type="SAM" id="Phobius"/>
    </source>
</evidence>
<dbReference type="PANTHER" id="PTHR32089">
    <property type="entry name" value="METHYL-ACCEPTING CHEMOTAXIS PROTEIN MCPB"/>
    <property type="match status" value="1"/>
</dbReference>
<evidence type="ECO:0000256" key="2">
    <source>
        <dbReference type="ARBA" id="ARBA00029447"/>
    </source>
</evidence>
<evidence type="ECO:0000256" key="1">
    <source>
        <dbReference type="ARBA" id="ARBA00023224"/>
    </source>
</evidence>
<dbReference type="PRINTS" id="PR00260">
    <property type="entry name" value="CHEMTRNSDUCR"/>
</dbReference>
<dbReference type="EMBL" id="PIUM01000049">
    <property type="protein sequence ID" value="PKU21624.1"/>
    <property type="molecule type" value="Genomic_DNA"/>
</dbReference>
<evidence type="ECO:0000313" key="8">
    <source>
        <dbReference type="Proteomes" id="UP000233293"/>
    </source>
</evidence>
<dbReference type="InterPro" id="IPR003660">
    <property type="entry name" value="HAMP_dom"/>
</dbReference>
<dbReference type="PANTHER" id="PTHR32089:SF112">
    <property type="entry name" value="LYSOZYME-LIKE PROTEIN-RELATED"/>
    <property type="match status" value="1"/>
</dbReference>
<dbReference type="PROSITE" id="PS50885">
    <property type="entry name" value="HAMP"/>
    <property type="match status" value="1"/>
</dbReference>
<dbReference type="Gene3D" id="1.10.287.950">
    <property type="entry name" value="Methyl-accepting chemotaxis protein"/>
    <property type="match status" value="1"/>
</dbReference>
<dbReference type="GO" id="GO:0016020">
    <property type="term" value="C:membrane"/>
    <property type="evidence" value="ECO:0007669"/>
    <property type="project" value="InterPro"/>
</dbReference>
<dbReference type="RefSeq" id="WP_101253538.1">
    <property type="nucleotide sequence ID" value="NZ_PIUM01000049.1"/>
</dbReference>
<feature type="domain" description="HAMP" evidence="6">
    <location>
        <begin position="343"/>
        <end position="396"/>
    </location>
</feature>
<dbReference type="InterPro" id="IPR004090">
    <property type="entry name" value="Chemotax_Me-accpt_rcpt"/>
</dbReference>
<keyword evidence="4" id="KW-0812">Transmembrane</keyword>
<comment type="caution">
    <text evidence="7">The sequence shown here is derived from an EMBL/GenBank/DDBJ whole genome shotgun (WGS) entry which is preliminary data.</text>
</comment>
<dbReference type="SMART" id="SM00283">
    <property type="entry name" value="MA"/>
    <property type="match status" value="1"/>
</dbReference>
<feature type="transmembrane region" description="Helical" evidence="4">
    <location>
        <begin position="9"/>
        <end position="30"/>
    </location>
</feature>
<keyword evidence="1 3" id="KW-0807">Transducer</keyword>
<accession>A0A2N3PMK3</accession>
<feature type="domain" description="Methyl-accepting transducer" evidence="5">
    <location>
        <begin position="429"/>
        <end position="669"/>
    </location>
</feature>
<name>A0A2N3PMK3_9PROT</name>
<dbReference type="OrthoDB" id="8456673at2"/>
<evidence type="ECO:0008006" key="9">
    <source>
        <dbReference type="Google" id="ProtNLM"/>
    </source>
</evidence>
<evidence type="ECO:0000313" key="7">
    <source>
        <dbReference type="EMBL" id="PKU21624.1"/>
    </source>
</evidence>
<dbReference type="Pfam" id="PF00672">
    <property type="entry name" value="HAMP"/>
    <property type="match status" value="1"/>
</dbReference>
<keyword evidence="4" id="KW-1133">Transmembrane helix</keyword>
<keyword evidence="4" id="KW-0472">Membrane</keyword>
<proteinExistence type="inferred from homology"/>
<dbReference type="SMART" id="SM00304">
    <property type="entry name" value="HAMP"/>
    <property type="match status" value="1"/>
</dbReference>
<dbReference type="GO" id="GO:0004888">
    <property type="term" value="F:transmembrane signaling receptor activity"/>
    <property type="evidence" value="ECO:0007669"/>
    <property type="project" value="InterPro"/>
</dbReference>
<dbReference type="InterPro" id="IPR004089">
    <property type="entry name" value="MCPsignal_dom"/>
</dbReference>
<dbReference type="GO" id="GO:0007165">
    <property type="term" value="P:signal transduction"/>
    <property type="evidence" value="ECO:0007669"/>
    <property type="project" value="UniProtKB-KW"/>
</dbReference>
<dbReference type="SUPFAM" id="SSF58104">
    <property type="entry name" value="Methyl-accepting chemotaxis protein (MCP) signaling domain"/>
    <property type="match status" value="1"/>
</dbReference>
<evidence type="ECO:0000256" key="3">
    <source>
        <dbReference type="PROSITE-ProRule" id="PRU00284"/>
    </source>
</evidence>
<protein>
    <recommendedName>
        <fullName evidence="9">Methyl-accepting chemotaxis protein</fullName>
    </recommendedName>
</protein>
<sequence>MFKSSVTKLLLFFQISVMSVLMIGAVYLTITSIRNFRSARLAVDLVTVDKALFLGATGSRGVLTPTQGALQSSEAPKQLIADLRRKAEEKLEGALSALKSAPLDGRDDLITAIQSARTEVEKTQSIVDSQADKPLAERDVAVGLAPWRTAVFKLADKLSDAGDLAGNAVRLTDPSLAELVQVRQLAWRIRDAYGSQCALLRPTITKNLPMDQMVSATWNKGRGNYEAAWADLEVLMKREGFSPPLAQAAQAAHKAISTGQAAVDRMAASVGVAGKEAPSPATFSAECTAPNDVIVDIAFRALDLASDRANDLKYAAIVEILTIMVVSSLALFGIVYSLLALRRRFSQPIAGLMLAVGRLTRREFNERIGQTGYADEIGAMAQALESLRESALTAEGLERQAAEARDKELTRSRNIESACHAFESGSFTALSNLERSAGDLTATSTHMRDLAGDSSERSAAAARNAREVTTNVQTVAAATEELSASINDISARASAGAQNAEQAVRQAEDTRRTVDALNSAAVKIGEVIALINGIAAQTNLLALNATIEAARAGDAGKGFAVVAGEVKSLANQTARATEDIGRQIEEIQTATANAVSAIGSMGQTIGHINDAVAAIADAAEQQLQATQEISASIQKAAHNTRLATDDVAQVAQSNQRTGEAAGEVMQSLEEQQRQQNLLKTAVETFIGQVKTI</sequence>
<dbReference type="Pfam" id="PF00015">
    <property type="entry name" value="MCPsignal"/>
    <property type="match status" value="1"/>
</dbReference>
<keyword evidence="8" id="KW-1185">Reference proteome</keyword>
<organism evidence="7 8">
    <name type="scientific">Telmatospirillum siberiense</name>
    <dbReference type="NCBI Taxonomy" id="382514"/>
    <lineage>
        <taxon>Bacteria</taxon>
        <taxon>Pseudomonadati</taxon>
        <taxon>Pseudomonadota</taxon>
        <taxon>Alphaproteobacteria</taxon>
        <taxon>Rhodospirillales</taxon>
        <taxon>Rhodospirillaceae</taxon>
        <taxon>Telmatospirillum</taxon>
    </lineage>
</organism>
<evidence type="ECO:0000259" key="6">
    <source>
        <dbReference type="PROSITE" id="PS50885"/>
    </source>
</evidence>
<dbReference type="AlphaFoldDB" id="A0A2N3PMK3"/>
<gene>
    <name evidence="7" type="ORF">CWS72_25795</name>
</gene>
<evidence type="ECO:0000259" key="5">
    <source>
        <dbReference type="PROSITE" id="PS50111"/>
    </source>
</evidence>
<reference evidence="8" key="1">
    <citation type="submission" date="2017-12" db="EMBL/GenBank/DDBJ databases">
        <title>Draft genome sequence of Telmatospirillum siberiense 26-4b1T, an acidotolerant peatland alphaproteobacterium potentially involved in sulfur cycling.</title>
        <authorList>
            <person name="Hausmann B."/>
            <person name="Pjevac P."/>
            <person name="Schreck K."/>
            <person name="Herbold C.W."/>
            <person name="Daims H."/>
            <person name="Wagner M."/>
            <person name="Pester M."/>
            <person name="Loy A."/>
        </authorList>
    </citation>
    <scope>NUCLEOTIDE SEQUENCE [LARGE SCALE GENOMIC DNA]</scope>
    <source>
        <strain evidence="8">26-4b1</strain>
    </source>
</reference>
<dbReference type="GO" id="GO:0006935">
    <property type="term" value="P:chemotaxis"/>
    <property type="evidence" value="ECO:0007669"/>
    <property type="project" value="InterPro"/>
</dbReference>
<feature type="transmembrane region" description="Helical" evidence="4">
    <location>
        <begin position="314"/>
        <end position="339"/>
    </location>
</feature>
<dbReference type="PROSITE" id="PS50111">
    <property type="entry name" value="CHEMOTAXIS_TRANSDUC_2"/>
    <property type="match status" value="1"/>
</dbReference>
<comment type="similarity">
    <text evidence="2">Belongs to the methyl-accepting chemotaxis (MCP) protein family.</text>
</comment>